<gene>
    <name evidence="1" type="ordered locus">KQS_04725</name>
</gene>
<dbReference type="HOGENOM" id="CLU_079054_0_0_10"/>
<name>H8XUD0_FLAIG</name>
<dbReference type="RefSeq" id="WP_014388054.1">
    <property type="nucleotide sequence ID" value="NC_017025.1"/>
</dbReference>
<dbReference type="EMBL" id="HE774682">
    <property type="protein sequence ID" value="CCG52913.1"/>
    <property type="molecule type" value="Genomic_DNA"/>
</dbReference>
<keyword evidence="2" id="KW-1185">Reference proteome</keyword>
<dbReference type="SUPFAM" id="SSF56112">
    <property type="entry name" value="Protein kinase-like (PK-like)"/>
    <property type="match status" value="1"/>
</dbReference>
<dbReference type="eggNOG" id="COG3642">
    <property type="taxonomic scope" value="Bacteria"/>
</dbReference>
<protein>
    <recommendedName>
        <fullName evidence="3">Kdo domain containing protein</fullName>
    </recommendedName>
</protein>
<dbReference type="STRING" id="1094466.KQS_04725"/>
<dbReference type="OrthoDB" id="9773772at2"/>
<dbReference type="Pfam" id="PF06293">
    <property type="entry name" value="Kdo"/>
    <property type="match status" value="1"/>
</dbReference>
<accession>H8XUD0</accession>
<evidence type="ECO:0008006" key="3">
    <source>
        <dbReference type="Google" id="ProtNLM"/>
    </source>
</evidence>
<reference evidence="2" key="2">
    <citation type="submission" date="2012-03" db="EMBL/GenBank/DDBJ databases">
        <title>Complete genome sequence of Flavobacterium indicum GPTSA100-9T, isolated from warm spring water.</title>
        <authorList>
            <person name="Barbier P."/>
            <person name="Houel A."/>
            <person name="Loux V."/>
            <person name="Poulain J."/>
            <person name="Bernardet J.-F."/>
            <person name="Touchon M."/>
            <person name="Duchaud E."/>
        </authorList>
    </citation>
    <scope>NUCLEOTIDE SEQUENCE [LARGE SCALE GENOMIC DNA]</scope>
    <source>
        <strain evidence="2">DSM 17447 / CIP 109464 / GPTSA100-9</strain>
    </source>
</reference>
<dbReference type="PATRIC" id="fig|1094466.5.peg.923"/>
<dbReference type="InterPro" id="IPR011009">
    <property type="entry name" value="Kinase-like_dom_sf"/>
</dbReference>
<evidence type="ECO:0000313" key="1">
    <source>
        <dbReference type="EMBL" id="CCG52913.1"/>
    </source>
</evidence>
<dbReference type="AlphaFoldDB" id="H8XUD0"/>
<sequence length="254" mass="30549">MNNKFNPNFISYKDTINSCILNFFTTGKMLSDGKRNKIKIFEFDTVTLNIKSFKKPNLLNQIVYRYLRKSKAQRSFEYATLLEKYHIGTPTPIAFYENTSFFGLKDSYYVCKHLNNVVEFREIVENENFENRDEIIRQFTRFTCNMHEQGVEFLDHSPGNTLIKKNDDNTYSFFLVDLNRMKFHKSLDFTTRMKNLSKITHKKDMIVTMSNEYALITGEDEKVIYETMWKFTADFQSYFHRKKRIKKKLKFWKK</sequence>
<dbReference type="Proteomes" id="UP000007599">
    <property type="component" value="Chromosome I"/>
</dbReference>
<reference evidence="1 2" key="1">
    <citation type="journal article" date="2012" name="J. Bacteriol.">
        <title>Complete Genome Sequence of Flavobacterium indicum GPSTA100-9T, Isolated from Warm Spring Water.</title>
        <authorList>
            <person name="Barbier P."/>
            <person name="Houel A."/>
            <person name="Loux V."/>
            <person name="Poulain J."/>
            <person name="Bernardet J.F."/>
            <person name="Touchon M."/>
            <person name="Duchaud E."/>
        </authorList>
    </citation>
    <scope>NUCLEOTIDE SEQUENCE [LARGE SCALE GENOMIC DNA]</scope>
    <source>
        <strain evidence="2">DSM 17447 / CIP 109464 / GPTSA100-9</strain>
    </source>
</reference>
<evidence type="ECO:0000313" key="2">
    <source>
        <dbReference type="Proteomes" id="UP000007599"/>
    </source>
</evidence>
<organism evidence="1 2">
    <name type="scientific">Flavobacterium indicum (strain DSM 17447 / CIP 109464 / GPTSA100-9)</name>
    <dbReference type="NCBI Taxonomy" id="1094466"/>
    <lineage>
        <taxon>Bacteria</taxon>
        <taxon>Pseudomonadati</taxon>
        <taxon>Bacteroidota</taxon>
        <taxon>Flavobacteriia</taxon>
        <taxon>Flavobacteriales</taxon>
        <taxon>Flavobacteriaceae</taxon>
        <taxon>Flavobacterium</taxon>
    </lineage>
</organism>
<dbReference type="KEGG" id="fin:KQS_04725"/>
<proteinExistence type="predicted"/>